<organism evidence="1 2">
    <name type="scientific">Paraburkholderia solisilvae</name>
    <dbReference type="NCBI Taxonomy" id="624376"/>
    <lineage>
        <taxon>Bacteria</taxon>
        <taxon>Pseudomonadati</taxon>
        <taxon>Pseudomonadota</taxon>
        <taxon>Betaproteobacteria</taxon>
        <taxon>Burkholderiales</taxon>
        <taxon>Burkholderiaceae</taxon>
        <taxon>Paraburkholderia</taxon>
    </lineage>
</organism>
<evidence type="ECO:0000313" key="2">
    <source>
        <dbReference type="Proteomes" id="UP000494329"/>
    </source>
</evidence>
<dbReference type="Pfam" id="PF13424">
    <property type="entry name" value="TPR_12"/>
    <property type="match status" value="1"/>
</dbReference>
<accession>A0A6J5F664</accession>
<reference evidence="1 2" key="1">
    <citation type="submission" date="2020-04" db="EMBL/GenBank/DDBJ databases">
        <authorList>
            <person name="De Canck E."/>
        </authorList>
    </citation>
    <scope>NUCLEOTIDE SEQUENCE [LARGE SCALE GENOMIC DNA]</scope>
    <source>
        <strain evidence="1 2">LMG 29739</strain>
    </source>
</reference>
<dbReference type="AlphaFoldDB" id="A0A6J5F664"/>
<evidence type="ECO:0000313" key="1">
    <source>
        <dbReference type="EMBL" id="CAB3772825.1"/>
    </source>
</evidence>
<sequence length="795" mass="88904">MSQTIKFANRSIEIAKFREFVATRNPCKRVIVFRTSKSSGASEFLRHLAANQSKGSVSIYMDMAAGGVSQLADALKEYRDQRFLCRLGNLLQAGPLAGLLSRIVTASSAALLPLARIGVTALIGIGEGIVVAPFPSSAASRICRMAVTWPKPEVYFFLDNTQKKASEIIQLTHACASDEHYAHVRFVLAVTDEMEGDLPYASFRRRLPFRTAAVAEEAFQPIDARFVAAISAIKGLEFQSDDYDRLAKLAGNDMWVLLDYLEGTYQAADSGELTQMAKFVIRLLCTADQPLRRSDMRLLTLRSEQVVGTPAEFDASIDELRRLRLIEQSTAEDGDSLVMLTTNSAMPIRELRQRDVENLAVARDLYDFFTEAERTKSARHSDAALAQLLYRLSHDIDPAAVPSRAQTLVRIAMSQGSTADAERYIEIAQRRQGIPSLHDLFVQVALFVSLQDYVRAKAVLDRISKAEFGRYRILRILDAVALNRIRDHDESNRQIDRLLNEGGSDEEKALLVSYKIGGLLHEERWEDATAVLHQWAPQLQRAANYPYFLRNVAAVHMLSPKQDLDAAERMLDQAIRSFSANRDAFGEATTLCNYGVVKAYLGDIESARQYFRQSYSRLSILGTQHIQESGTNLGTALMLLGQFDLAQRHMVKLLPMMEMNYPRAITEANLAMLEMLLDQKTAAVARMRALIPASDEINIPDCARHVRYAGALIENVAGNTARSTKLLEDAEARGGMTPELARIRQAISSGPLEPRDAFRLYRNDWMQYWSQNPLQMLPATTLTAQPEFDHVTQDV</sequence>
<name>A0A6J5F664_9BURK</name>
<keyword evidence="2" id="KW-1185">Reference proteome</keyword>
<dbReference type="Proteomes" id="UP000494329">
    <property type="component" value="Unassembled WGS sequence"/>
</dbReference>
<dbReference type="RefSeq" id="WP_175115446.1">
    <property type="nucleotide sequence ID" value="NZ_CADIKF010000110.1"/>
</dbReference>
<dbReference type="Gene3D" id="1.25.40.10">
    <property type="entry name" value="Tetratricopeptide repeat domain"/>
    <property type="match status" value="1"/>
</dbReference>
<dbReference type="InterPro" id="IPR011990">
    <property type="entry name" value="TPR-like_helical_dom_sf"/>
</dbReference>
<dbReference type="EMBL" id="CADIKF010000110">
    <property type="protein sequence ID" value="CAB3772825.1"/>
    <property type="molecule type" value="Genomic_DNA"/>
</dbReference>
<dbReference type="SUPFAM" id="SSF48452">
    <property type="entry name" value="TPR-like"/>
    <property type="match status" value="1"/>
</dbReference>
<evidence type="ECO:0008006" key="3">
    <source>
        <dbReference type="Google" id="ProtNLM"/>
    </source>
</evidence>
<proteinExistence type="predicted"/>
<protein>
    <recommendedName>
        <fullName evidence="3">MalT-like TPR region domain-containing protein</fullName>
    </recommendedName>
</protein>
<gene>
    <name evidence="1" type="ORF">LMG29739_06333</name>
</gene>